<comment type="caution">
    <text evidence="1">The sequence shown here is derived from an EMBL/GenBank/DDBJ whole genome shotgun (WGS) entry which is preliminary data.</text>
</comment>
<evidence type="ECO:0000313" key="1">
    <source>
        <dbReference type="EMBL" id="KGT92846.1"/>
    </source>
</evidence>
<name>A0A0A3Z5C2_9GAMM</name>
<dbReference type="Proteomes" id="UP000030351">
    <property type="component" value="Unassembled WGS sequence"/>
</dbReference>
<reference evidence="1 2" key="1">
    <citation type="submission" date="2014-10" db="EMBL/GenBank/DDBJ databases">
        <title>Genome sequence of Erwinia typographi M043b.</title>
        <authorList>
            <person name="Chan K.-G."/>
            <person name="Tan W.-S."/>
        </authorList>
    </citation>
    <scope>NUCLEOTIDE SEQUENCE [LARGE SCALE GENOMIC DNA]</scope>
    <source>
        <strain evidence="1 2">M043b</strain>
    </source>
</reference>
<organism evidence="1 2">
    <name type="scientific">Erwinia typographi</name>
    <dbReference type="NCBI Taxonomy" id="371042"/>
    <lineage>
        <taxon>Bacteria</taxon>
        <taxon>Pseudomonadati</taxon>
        <taxon>Pseudomonadota</taxon>
        <taxon>Gammaproteobacteria</taxon>
        <taxon>Enterobacterales</taxon>
        <taxon>Erwiniaceae</taxon>
        <taxon>Erwinia</taxon>
    </lineage>
</organism>
<sequence>MSGDTRQSRVTAPLFRRLYGKVSGAFAITWLTGKRGIRTGQKRKHSCTMIKLRTALVQNCGSDQQCGQIFVPNVSGWAE</sequence>
<proteinExistence type="predicted"/>
<gene>
    <name evidence="1" type="ORF">NG99_12950</name>
</gene>
<dbReference type="AlphaFoldDB" id="A0A0A3Z5C2"/>
<keyword evidence="2" id="KW-1185">Reference proteome</keyword>
<dbReference type="EMBL" id="JRUQ01000039">
    <property type="protein sequence ID" value="KGT92846.1"/>
    <property type="molecule type" value="Genomic_DNA"/>
</dbReference>
<evidence type="ECO:0000313" key="2">
    <source>
        <dbReference type="Proteomes" id="UP000030351"/>
    </source>
</evidence>
<accession>A0A0A3Z5C2</accession>
<protein>
    <submittedName>
        <fullName evidence="1">Uncharacterized protein</fullName>
    </submittedName>
</protein>